<evidence type="ECO:0000313" key="1">
    <source>
        <dbReference type="EMBL" id="VDO41958.1"/>
    </source>
</evidence>
<keyword evidence="2" id="KW-1185">Reference proteome</keyword>
<reference evidence="3" key="1">
    <citation type="submission" date="2017-02" db="UniProtKB">
        <authorList>
            <consortium name="WormBaseParasite"/>
        </authorList>
    </citation>
    <scope>IDENTIFICATION</scope>
</reference>
<evidence type="ECO:0000313" key="2">
    <source>
        <dbReference type="Proteomes" id="UP000268014"/>
    </source>
</evidence>
<dbReference type="Proteomes" id="UP000268014">
    <property type="component" value="Unassembled WGS sequence"/>
</dbReference>
<evidence type="ECO:0000313" key="3">
    <source>
        <dbReference type="WBParaSite" id="HPLM_0001110401-mRNA-1"/>
    </source>
</evidence>
<gene>
    <name evidence="1" type="ORF">HPLM_LOCUS11096</name>
</gene>
<accession>A0A0N4WJC2</accession>
<dbReference type="EMBL" id="UZAF01017468">
    <property type="protein sequence ID" value="VDO41958.1"/>
    <property type="molecule type" value="Genomic_DNA"/>
</dbReference>
<proteinExistence type="predicted"/>
<dbReference type="WBParaSite" id="HPLM_0001110401-mRNA-1">
    <property type="protein sequence ID" value="HPLM_0001110401-mRNA-1"/>
    <property type="gene ID" value="HPLM_0001110401"/>
</dbReference>
<dbReference type="AlphaFoldDB" id="A0A0N4WJC2"/>
<name>A0A0N4WJC2_HAEPC</name>
<protein>
    <submittedName>
        <fullName evidence="3">Non-specific serine/threonine protein kinase</fullName>
    </submittedName>
</protein>
<reference evidence="1 2" key="2">
    <citation type="submission" date="2018-11" db="EMBL/GenBank/DDBJ databases">
        <authorList>
            <consortium name="Pathogen Informatics"/>
        </authorList>
    </citation>
    <scope>NUCLEOTIDE SEQUENCE [LARGE SCALE GENOMIC DNA]</scope>
    <source>
        <strain evidence="1 2">MHpl1</strain>
    </source>
</reference>
<sequence>MYTCGIFWEYIKEAERVGLVDLLTCRATGDLAEAEGLVEAVAAEEEASLDQCLQRDAADEVLAEEEGAHEELRVIERDRGDQ</sequence>
<organism evidence="3">
    <name type="scientific">Haemonchus placei</name>
    <name type="common">Barber's pole worm</name>
    <dbReference type="NCBI Taxonomy" id="6290"/>
    <lineage>
        <taxon>Eukaryota</taxon>
        <taxon>Metazoa</taxon>
        <taxon>Ecdysozoa</taxon>
        <taxon>Nematoda</taxon>
        <taxon>Chromadorea</taxon>
        <taxon>Rhabditida</taxon>
        <taxon>Rhabditina</taxon>
        <taxon>Rhabditomorpha</taxon>
        <taxon>Strongyloidea</taxon>
        <taxon>Trichostrongylidae</taxon>
        <taxon>Haemonchus</taxon>
    </lineage>
</organism>